<feature type="domain" description="Bacterial Ig-like" evidence="4">
    <location>
        <begin position="1152"/>
        <end position="1245"/>
    </location>
</feature>
<dbReference type="Proteomes" id="UP001172083">
    <property type="component" value="Unassembled WGS sequence"/>
</dbReference>
<gene>
    <name evidence="5" type="ORF">QQ020_25635</name>
</gene>
<comment type="caution">
    <text evidence="5">The sequence shown here is derived from an EMBL/GenBank/DDBJ whole genome shotgun (WGS) entry which is preliminary data.</text>
</comment>
<keyword evidence="1" id="KW-0732">Signal</keyword>
<dbReference type="InterPro" id="IPR028994">
    <property type="entry name" value="Integrin_alpha_N"/>
</dbReference>
<reference evidence="5" key="1">
    <citation type="submission" date="2023-06" db="EMBL/GenBank/DDBJ databases">
        <title>Genomic of Agaribacillus aureum.</title>
        <authorList>
            <person name="Wang G."/>
        </authorList>
    </citation>
    <scope>NUCLEOTIDE SEQUENCE</scope>
    <source>
        <strain evidence="5">BMA12</strain>
    </source>
</reference>
<proteinExistence type="predicted"/>
<name>A0ABT8LCI0_9BACT</name>
<evidence type="ECO:0000313" key="5">
    <source>
        <dbReference type="EMBL" id="MDN5215487.1"/>
    </source>
</evidence>
<dbReference type="PROSITE" id="PS51470">
    <property type="entry name" value="FG_GAP"/>
    <property type="match status" value="3"/>
</dbReference>
<evidence type="ECO:0000256" key="2">
    <source>
        <dbReference type="ARBA" id="ARBA00022737"/>
    </source>
</evidence>
<dbReference type="InterPro" id="IPR011043">
    <property type="entry name" value="Gal_Oxase/kelch_b-propeller"/>
</dbReference>
<dbReference type="InterPro" id="IPR013517">
    <property type="entry name" value="FG-GAP"/>
</dbReference>
<evidence type="ECO:0000259" key="4">
    <source>
        <dbReference type="Pfam" id="PF19078"/>
    </source>
</evidence>
<keyword evidence="2" id="KW-0677">Repeat</keyword>
<accession>A0ABT8LCI0</accession>
<sequence>MIQKARVTCSSFFIILLIAKLSIQSQAQVWTEKDKGLPTVSAKFGDKFGNALAVDGDIMVVGAPNSDLMGLNSGIVFIYELINGQWEQIATLSPAIPEKEVYFGSAVTIQNDVIVVGSPGSDVGGVRSGKVFVFLKPGAKWDDANEDAQLTASDADQNYRFGHDVAIDNDVIVVGAPDAYGTGNRSGAVYVFEQPLSGWVNMHETAKLIESKPNLKSAKENFGISVDIDSDVIVAGSPYYDGAVYEDQGAVFVYEKPVSGWQNSVESYLLTSSNPGHSNWLGVDVSIQSNVIGAGIAVYGPGVGVTGGVLVFEKQGATWTSQTENAFLTTKESRFVAYFNPRIIVTDETIFLGLSVEDGLELSSGAVFGFSKTGDTWNNATESFKLISSQGVTEHNLGFSVALSNDYLLAGNSDDDNGSFSGSVSIFKKPESGWLDTNFEHAKIGSSTQSASEGSFGYDVAISGKYAVVGSPRDDEIAFDAGSAYVFEKIDQQWIRKAKLTNKSGKVGDRFGDHVAIYANTIAVAAPNNSDNGMNSGKVYIFEKPAGGWEDSDAPIEINPVDPLERDYFGTSVDIYRDEMVISSLERGGSSVVGRVFVFQRIGKSWSNHVQKARLKPKESAKARGFGVTAAIFDEKVVVGARWGIMGLNQTSKAYIYMKSDSGWFDKTEDQILFKKDKTISVSKMGLEMSDSLAFLGAPRSLAPLSSQSVRAGRLLGFNLYTSDMPSSELFTMRASENTFAESYSSTVAKSGTTLIVGNSKDSIDDKMTGKVYLFDRKHTEWRQDITEDFIILPPNPTDNALFGYEVDIYGNNIIIGSPQENTTAGYQSGAVYFYESNQARVEKVSTAASSGTYKIGDEIIFEVEFDKPVSVSDKPFLILDMNKRQHGKAVYKEHKANNILLLSYIVAEGDTINNLNYQNEESFVYGGEVLDANDVLANRVLPPIGADGSLGETSNIVIDGIKPFITFIPADTGFTNQEINYELVLSEVPVDFLAEDINIVNGEITNFSGSGKRYVMTVQPTSEGDVFAEISAGQFFDQSGNPNASSKSLTIVYDITPPEITLVSLLEGDSTNGNFLVDILFSEPISSELLPSHLSVTNGAVASVYPVEDRYQAEIEPDEEGMVELRFIEEKIMDIAGNLNIASEDLKIFHDLTKPTVELNSIKGDYLPSAVFPINIAFSEAIKGFNADDINVSNGWVVNLDYEDTSYVAYIWADYQGDIKITIPSSAVKDYAGNGNVASNTLNVVYKIPAIDTKLVLLTDSITNSGEIKLDIVFSKPVSSFLMDPILSIHNGSLVSLDGSDSLYHAVVSPDLEGEVSVIVLRGSAIDEFGDLNKYSNRVEVTYDVTSPEVAMVKPAIGQINGPFDFSIVFNEMIQPIDSGQIIIKNAKTENFALTPDQISFTIIPINKNLISISIPSGTIYDLAGNGIDNILFQYTLDDVAPTAKIEAHNETDGLEEFIIEIQFSEPVHELDHDDFTLENLKINAIDILNASEYQIFVQPVAYGTINFALKDGAATDLAGNNLTEELSYSKIITTIADARDQKIEIFPNPVRNKKIFVTVGDKIRGGARIYLYDNLGRKLIAKVIDRSTVINLPESIQSGFYFLQVKVNTSWIYEKVIVE</sequence>
<protein>
    <submittedName>
        <fullName evidence="5">Ig-like domain-containing protein</fullName>
    </submittedName>
</protein>
<evidence type="ECO:0000256" key="3">
    <source>
        <dbReference type="ARBA" id="ARBA00023180"/>
    </source>
</evidence>
<keyword evidence="3" id="KW-0325">Glycoprotein</keyword>
<dbReference type="Gene3D" id="2.130.10.130">
    <property type="entry name" value="Integrin alpha, N-terminal"/>
    <property type="match status" value="3"/>
</dbReference>
<dbReference type="InterPro" id="IPR044048">
    <property type="entry name" value="Big_12"/>
</dbReference>
<keyword evidence="6" id="KW-1185">Reference proteome</keyword>
<dbReference type="Pfam" id="PF14312">
    <property type="entry name" value="FG-GAP_2"/>
    <property type="match status" value="8"/>
</dbReference>
<dbReference type="SUPFAM" id="SSF50965">
    <property type="entry name" value="Galactose oxidase, central domain"/>
    <property type="match status" value="2"/>
</dbReference>
<dbReference type="EMBL" id="JAUJEB010000006">
    <property type="protein sequence ID" value="MDN5215487.1"/>
    <property type="molecule type" value="Genomic_DNA"/>
</dbReference>
<evidence type="ECO:0000256" key="1">
    <source>
        <dbReference type="ARBA" id="ARBA00022729"/>
    </source>
</evidence>
<dbReference type="SMART" id="SM00191">
    <property type="entry name" value="Int_alpha"/>
    <property type="match status" value="6"/>
</dbReference>
<dbReference type="Pfam" id="PF19078">
    <property type="entry name" value="Big_12"/>
    <property type="match status" value="1"/>
</dbReference>
<organism evidence="5 6">
    <name type="scientific">Agaribacillus aureus</name>
    <dbReference type="NCBI Taxonomy" id="3051825"/>
    <lineage>
        <taxon>Bacteria</taxon>
        <taxon>Pseudomonadati</taxon>
        <taxon>Bacteroidota</taxon>
        <taxon>Cytophagia</taxon>
        <taxon>Cytophagales</taxon>
        <taxon>Splendidivirgaceae</taxon>
        <taxon>Agaribacillus</taxon>
    </lineage>
</organism>
<dbReference type="PANTHER" id="PTHR36220:SF1">
    <property type="entry name" value="GAMMA TUBULIN COMPLEX COMPONENT C-TERMINAL DOMAIN-CONTAINING PROTEIN"/>
    <property type="match status" value="1"/>
</dbReference>
<dbReference type="InterPro" id="IPR026444">
    <property type="entry name" value="Secre_tail"/>
</dbReference>
<dbReference type="RefSeq" id="WP_346760817.1">
    <property type="nucleotide sequence ID" value="NZ_JAUJEB010000006.1"/>
</dbReference>
<evidence type="ECO:0000313" key="6">
    <source>
        <dbReference type="Proteomes" id="UP001172083"/>
    </source>
</evidence>
<dbReference type="PANTHER" id="PTHR36220">
    <property type="entry name" value="UNNAMED PRODUCT"/>
    <property type="match status" value="1"/>
</dbReference>
<dbReference type="NCBIfam" id="TIGR04183">
    <property type="entry name" value="Por_Secre_tail"/>
    <property type="match status" value="1"/>
</dbReference>
<dbReference type="InterPro" id="IPR013519">
    <property type="entry name" value="Int_alpha_beta-p"/>
</dbReference>